<dbReference type="AlphaFoldDB" id="A0A0A8YDI1"/>
<dbReference type="InterPro" id="IPR001584">
    <property type="entry name" value="Integrase_cat-core"/>
</dbReference>
<dbReference type="GO" id="GO:0003676">
    <property type="term" value="F:nucleic acid binding"/>
    <property type="evidence" value="ECO:0007669"/>
    <property type="project" value="InterPro"/>
</dbReference>
<dbReference type="EMBL" id="GBRH01274297">
    <property type="protein sequence ID" value="JAD23598.1"/>
    <property type="molecule type" value="Transcribed_RNA"/>
</dbReference>
<dbReference type="PANTHER" id="PTHR37984:SF15">
    <property type="entry name" value="INTEGRASE CATALYTIC DOMAIN-CONTAINING PROTEIN"/>
    <property type="match status" value="1"/>
</dbReference>
<name>A0A0A8YDI1_ARUDO</name>
<organism evidence="2">
    <name type="scientific">Arundo donax</name>
    <name type="common">Giant reed</name>
    <name type="synonym">Donax arundinaceus</name>
    <dbReference type="NCBI Taxonomy" id="35708"/>
    <lineage>
        <taxon>Eukaryota</taxon>
        <taxon>Viridiplantae</taxon>
        <taxon>Streptophyta</taxon>
        <taxon>Embryophyta</taxon>
        <taxon>Tracheophyta</taxon>
        <taxon>Spermatophyta</taxon>
        <taxon>Magnoliopsida</taxon>
        <taxon>Liliopsida</taxon>
        <taxon>Poales</taxon>
        <taxon>Poaceae</taxon>
        <taxon>PACMAD clade</taxon>
        <taxon>Arundinoideae</taxon>
        <taxon>Arundineae</taxon>
        <taxon>Arundo</taxon>
    </lineage>
</organism>
<protein>
    <recommendedName>
        <fullName evidence="1">Integrase catalytic domain-containing protein</fullName>
    </recommendedName>
</protein>
<proteinExistence type="predicted"/>
<dbReference type="PROSITE" id="PS50994">
    <property type="entry name" value="INTEGRASE"/>
    <property type="match status" value="1"/>
</dbReference>
<dbReference type="Gene3D" id="3.30.420.10">
    <property type="entry name" value="Ribonuclease H-like superfamily/Ribonuclease H"/>
    <property type="match status" value="1"/>
</dbReference>
<reference evidence="2" key="1">
    <citation type="submission" date="2014-09" db="EMBL/GenBank/DDBJ databases">
        <authorList>
            <person name="Magalhaes I.L.F."/>
            <person name="Oliveira U."/>
            <person name="Santos F.R."/>
            <person name="Vidigal T.H.D.A."/>
            <person name="Brescovit A.D."/>
            <person name="Santos A.J."/>
        </authorList>
    </citation>
    <scope>NUCLEOTIDE SEQUENCE</scope>
    <source>
        <tissue evidence="2">Shoot tissue taken approximately 20 cm above the soil surface</tissue>
    </source>
</reference>
<dbReference type="FunFam" id="1.10.340.70:FF:000001">
    <property type="entry name" value="Retrovirus-related Pol polyprotein from transposon gypsy-like Protein"/>
    <property type="match status" value="1"/>
</dbReference>
<feature type="domain" description="Integrase catalytic" evidence="1">
    <location>
        <begin position="130"/>
        <end position="220"/>
    </location>
</feature>
<sequence>MQCSTLTTLIPDWVNDVKASYAADPKCQELFDYISGNSSRVSLYTSEDGIIYYKKIIFVGESEELRLNLIENFHCSAFGGHSGMRATYHRIKKVFFWPNMKRQVEEFISECPVCQVTKAEHVANPSLLDLLEIPYMSWTHLTMDFIEGLPKSKGNDAILVVVDRFTKYSHFIALSHPYTVQQVVQLFIEHVFKLHGMPVSIISDRDRILVANCSLKFSRL</sequence>
<dbReference type="InterPro" id="IPR036397">
    <property type="entry name" value="RNaseH_sf"/>
</dbReference>
<dbReference type="InterPro" id="IPR041588">
    <property type="entry name" value="Integrase_H2C2"/>
</dbReference>
<dbReference type="PANTHER" id="PTHR37984">
    <property type="entry name" value="PROTEIN CBG26694"/>
    <property type="match status" value="1"/>
</dbReference>
<dbReference type="Pfam" id="PF17921">
    <property type="entry name" value="Integrase_H2C2"/>
    <property type="match status" value="1"/>
</dbReference>
<evidence type="ECO:0000313" key="2">
    <source>
        <dbReference type="EMBL" id="JAD23598.1"/>
    </source>
</evidence>
<dbReference type="SUPFAM" id="SSF53098">
    <property type="entry name" value="Ribonuclease H-like"/>
    <property type="match status" value="1"/>
</dbReference>
<dbReference type="InterPro" id="IPR050951">
    <property type="entry name" value="Retrovirus_Pol_polyprotein"/>
</dbReference>
<accession>A0A0A8YDI1</accession>
<reference evidence="2" key="2">
    <citation type="journal article" date="2015" name="Data Brief">
        <title>Shoot transcriptome of the giant reed, Arundo donax.</title>
        <authorList>
            <person name="Barrero R.A."/>
            <person name="Guerrero F.D."/>
            <person name="Moolhuijzen P."/>
            <person name="Goolsby J.A."/>
            <person name="Tidwell J."/>
            <person name="Bellgard S.E."/>
            <person name="Bellgard M.I."/>
        </authorList>
    </citation>
    <scope>NUCLEOTIDE SEQUENCE</scope>
    <source>
        <tissue evidence="2">Shoot tissue taken approximately 20 cm above the soil surface</tissue>
    </source>
</reference>
<dbReference type="GO" id="GO:0015074">
    <property type="term" value="P:DNA integration"/>
    <property type="evidence" value="ECO:0007669"/>
    <property type="project" value="InterPro"/>
</dbReference>
<dbReference type="Gene3D" id="1.10.340.70">
    <property type="match status" value="1"/>
</dbReference>
<dbReference type="InterPro" id="IPR012337">
    <property type="entry name" value="RNaseH-like_sf"/>
</dbReference>
<evidence type="ECO:0000259" key="1">
    <source>
        <dbReference type="PROSITE" id="PS50994"/>
    </source>
</evidence>